<feature type="transmembrane region" description="Helical" evidence="1">
    <location>
        <begin position="134"/>
        <end position="152"/>
    </location>
</feature>
<sequence>MTIILNIVRGALIGMAELVPGVSGGTIALVTGVYERVLYAANRFLDSLKLLVKGPSEKRSEAVDRVRSLDWLLLGPLLAGMFLCVVTMAGVMESFVSNQPEVSRALFMGMVLVSISVPLLMIDWTDGRKKIAKGTTAFVLAACATFFLTGLTSAPKEDPNMVMVFCTAAIAICALVLPGVSGSFFLLSVGLYSATMSAVDNRDIGYLAVFALGAATGLILFVRILEKLLIHTRTMTLLVMAGLMFGSLRALWPWQDNDATLLPPSNHVGLCVVMFCAGAALVTAMVLAERHFATKPAGTSGSSR</sequence>
<dbReference type="AlphaFoldDB" id="A0A7G7YN44"/>
<feature type="transmembrane region" description="Helical" evidence="1">
    <location>
        <begin position="104"/>
        <end position="122"/>
    </location>
</feature>
<feature type="transmembrane region" description="Helical" evidence="1">
    <location>
        <begin position="204"/>
        <end position="225"/>
    </location>
</feature>
<evidence type="ECO:0000313" key="2">
    <source>
        <dbReference type="EMBL" id="QNH95914.1"/>
    </source>
</evidence>
<feature type="transmembrane region" description="Helical" evidence="1">
    <location>
        <begin position="12"/>
        <end position="34"/>
    </location>
</feature>
<reference evidence="2 3" key="1">
    <citation type="submission" date="2019-12" db="EMBL/GenBank/DDBJ databases">
        <title>Corynebacterium sp. nov., isolated from feces of the Anser Albifrons in China.</title>
        <authorList>
            <person name="Liu Q."/>
        </authorList>
    </citation>
    <scope>NUCLEOTIDE SEQUENCE [LARGE SCALE GENOMIC DNA]</scope>
    <source>
        <strain evidence="2 3">23H37-10</strain>
    </source>
</reference>
<dbReference type="Proteomes" id="UP000515275">
    <property type="component" value="Chromosome"/>
</dbReference>
<keyword evidence="1" id="KW-0812">Transmembrane</keyword>
<feature type="transmembrane region" description="Helical" evidence="1">
    <location>
        <begin position="267"/>
        <end position="288"/>
    </location>
</feature>
<dbReference type="InterPro" id="IPR007163">
    <property type="entry name" value="VCA0040-like"/>
</dbReference>
<feature type="transmembrane region" description="Helical" evidence="1">
    <location>
        <begin position="237"/>
        <end position="255"/>
    </location>
</feature>
<protein>
    <submittedName>
        <fullName evidence="2">DUF368 domain-containing protein</fullName>
    </submittedName>
</protein>
<accession>A0A7G7YN44</accession>
<keyword evidence="1" id="KW-1133">Transmembrane helix</keyword>
<dbReference type="RefSeq" id="WP_186277171.1">
    <property type="nucleotide sequence ID" value="NZ_CP046883.1"/>
</dbReference>
<organism evidence="2 3">
    <name type="scientific">Corynebacterium anserum</name>
    <dbReference type="NCBI Taxonomy" id="2684406"/>
    <lineage>
        <taxon>Bacteria</taxon>
        <taxon>Bacillati</taxon>
        <taxon>Actinomycetota</taxon>
        <taxon>Actinomycetes</taxon>
        <taxon>Mycobacteriales</taxon>
        <taxon>Corynebacteriaceae</taxon>
        <taxon>Corynebacterium</taxon>
    </lineage>
</organism>
<dbReference type="KEGG" id="cans:GP473_03775"/>
<proteinExistence type="predicted"/>
<name>A0A7G7YN44_9CORY</name>
<keyword evidence="1" id="KW-0472">Membrane</keyword>
<dbReference type="PANTHER" id="PTHR37308:SF1">
    <property type="entry name" value="POLYPRENYL-PHOSPHATE TRANSPORTER"/>
    <property type="match status" value="1"/>
</dbReference>
<dbReference type="PANTHER" id="PTHR37308">
    <property type="entry name" value="INTEGRAL MEMBRANE PROTEIN"/>
    <property type="match status" value="1"/>
</dbReference>
<feature type="transmembrane region" description="Helical" evidence="1">
    <location>
        <begin position="71"/>
        <end position="92"/>
    </location>
</feature>
<keyword evidence="3" id="KW-1185">Reference proteome</keyword>
<dbReference type="Pfam" id="PF04018">
    <property type="entry name" value="VCA0040-like"/>
    <property type="match status" value="1"/>
</dbReference>
<evidence type="ECO:0000313" key="3">
    <source>
        <dbReference type="Proteomes" id="UP000515275"/>
    </source>
</evidence>
<dbReference type="EMBL" id="CP046883">
    <property type="protein sequence ID" value="QNH95914.1"/>
    <property type="molecule type" value="Genomic_DNA"/>
</dbReference>
<evidence type="ECO:0000256" key="1">
    <source>
        <dbReference type="SAM" id="Phobius"/>
    </source>
</evidence>
<feature type="transmembrane region" description="Helical" evidence="1">
    <location>
        <begin position="164"/>
        <end position="192"/>
    </location>
</feature>
<gene>
    <name evidence="2" type="ORF">GP473_03775</name>
</gene>